<gene>
    <name evidence="2" type="ORF">EAIL5_2979</name>
</gene>
<protein>
    <submittedName>
        <fullName evidence="2">Uncharacterized protein</fullName>
    </submittedName>
</protein>
<name>E5B8J4_ERWAM</name>
<organism evidence="2">
    <name type="scientific">Erwinia amylovora ATCC BAA-2158</name>
    <dbReference type="NCBI Taxonomy" id="889211"/>
    <lineage>
        <taxon>Bacteria</taxon>
        <taxon>Pseudomonadati</taxon>
        <taxon>Pseudomonadota</taxon>
        <taxon>Gammaproteobacteria</taxon>
        <taxon>Enterobacterales</taxon>
        <taxon>Erwiniaceae</taxon>
        <taxon>Erwinia</taxon>
    </lineage>
</organism>
<keyword evidence="1" id="KW-1133">Transmembrane helix</keyword>
<evidence type="ECO:0000313" key="2">
    <source>
        <dbReference type="EMBL" id="CBX81799.1"/>
    </source>
</evidence>
<evidence type="ECO:0000256" key="1">
    <source>
        <dbReference type="SAM" id="Phobius"/>
    </source>
</evidence>
<dbReference type="AlphaFoldDB" id="E5B8J4"/>
<feature type="transmembrane region" description="Helical" evidence="1">
    <location>
        <begin position="15"/>
        <end position="39"/>
    </location>
</feature>
<reference evidence="2" key="1">
    <citation type="journal article" date="2011" name="J. Bacteriol.">
        <title>Genome Sequence of an Erwinia amylovora Strain with Pathogenicity Restricted to Rubus Plants.</title>
        <authorList>
            <person name="Powney R."/>
            <person name="Smits T.H."/>
            <person name="Sawbridge T."/>
            <person name="Frey B."/>
            <person name="Blom J."/>
            <person name="Frey J.E."/>
            <person name="Plummer K.M."/>
            <person name="Beer S.V."/>
            <person name="Luck J."/>
            <person name="Duffy B."/>
            <person name="Rodoni B."/>
        </authorList>
    </citation>
    <scope>NUCLEOTIDE SEQUENCE</scope>
    <source>
        <strain evidence="2">ATCC BAA-2158</strain>
    </source>
</reference>
<dbReference type="EMBL" id="FR719195">
    <property type="protein sequence ID" value="CBX81799.1"/>
    <property type="molecule type" value="Genomic_DNA"/>
</dbReference>
<keyword evidence="1" id="KW-0472">Membrane</keyword>
<sequence>MAFWHLTQKRWLDRVFLSMVLFTSQLACVSLAFFVVFLLSYMMNTPIS</sequence>
<keyword evidence="1" id="KW-0812">Transmembrane</keyword>
<proteinExistence type="predicted"/>
<accession>E5B8J4</accession>